<keyword evidence="3" id="KW-0378">Hydrolase</keyword>
<evidence type="ECO:0000256" key="4">
    <source>
        <dbReference type="ARBA" id="ARBA00022842"/>
    </source>
</evidence>
<evidence type="ECO:0000256" key="3">
    <source>
        <dbReference type="ARBA" id="ARBA00022801"/>
    </source>
</evidence>
<evidence type="ECO:0000313" key="7">
    <source>
        <dbReference type="Proteomes" id="UP001523392"/>
    </source>
</evidence>
<organism evidence="6 7">
    <name type="scientific">Siccirubricoccus soli</name>
    <dbReference type="NCBI Taxonomy" id="2899147"/>
    <lineage>
        <taxon>Bacteria</taxon>
        <taxon>Pseudomonadati</taxon>
        <taxon>Pseudomonadota</taxon>
        <taxon>Alphaproteobacteria</taxon>
        <taxon>Acetobacterales</taxon>
        <taxon>Roseomonadaceae</taxon>
        <taxon>Siccirubricoccus</taxon>
    </lineage>
</organism>
<protein>
    <submittedName>
        <fullName evidence="6">ChbG/HpnK family deacetylase</fullName>
    </submittedName>
</protein>
<dbReference type="SUPFAM" id="SSF88713">
    <property type="entry name" value="Glycoside hydrolase/deacetylase"/>
    <property type="match status" value="1"/>
</dbReference>
<gene>
    <name evidence="6" type="ORF">JYK14_19310</name>
</gene>
<proteinExistence type="predicted"/>
<name>A0ABT1D8N3_9PROT</name>
<sequence>MSCLLIINCDDLGVSHAANLAIHRALARGVATSASLMVPCPWAPEAVQLCRSYPLGIHLTYTSEYPACRWRPLTAGASLRDAAGFCHPTTEAAIAALDAAEAQAEGAAQIAAALAWGVDVTHLDLHMNVLQMREDLFEVYLDLASAHRLPVRILGAAEARIGGEAARARAAARGVLCNDHMLYPWPRPAAEVLREAAPNLQPGITEIFAHPVEDGPELRAYSPRFAELRAADAAGMADPALTALLEAQGIQRISYRQLRDRQRAG</sequence>
<dbReference type="InterPro" id="IPR006879">
    <property type="entry name" value="YdjC-like"/>
</dbReference>
<dbReference type="Proteomes" id="UP001523392">
    <property type="component" value="Unassembled WGS sequence"/>
</dbReference>
<evidence type="ECO:0000313" key="6">
    <source>
        <dbReference type="EMBL" id="MCO6418296.1"/>
    </source>
</evidence>
<evidence type="ECO:0000256" key="2">
    <source>
        <dbReference type="ARBA" id="ARBA00022723"/>
    </source>
</evidence>
<dbReference type="EMBL" id="JAFIRR010000123">
    <property type="protein sequence ID" value="MCO6418296.1"/>
    <property type="molecule type" value="Genomic_DNA"/>
</dbReference>
<comment type="caution">
    <text evidence="6">The sequence shown here is derived from an EMBL/GenBank/DDBJ whole genome shotgun (WGS) entry which is preliminary data.</text>
</comment>
<keyword evidence="4" id="KW-0460">Magnesium</keyword>
<dbReference type="Gene3D" id="3.20.20.370">
    <property type="entry name" value="Glycoside hydrolase/deacetylase"/>
    <property type="match status" value="1"/>
</dbReference>
<keyword evidence="2" id="KW-0479">Metal-binding</keyword>
<evidence type="ECO:0000256" key="1">
    <source>
        <dbReference type="ARBA" id="ARBA00001946"/>
    </source>
</evidence>
<dbReference type="RefSeq" id="WP_252954924.1">
    <property type="nucleotide sequence ID" value="NZ_JAFIRR010000123.1"/>
</dbReference>
<dbReference type="InterPro" id="IPR011330">
    <property type="entry name" value="Glyco_hydro/deAcase_b/a-brl"/>
</dbReference>
<reference evidence="6 7" key="1">
    <citation type="submission" date="2021-12" db="EMBL/GenBank/DDBJ databases">
        <title>Siccirubricoccus leaddurans sp. nov., a high concentration Zn2+ tolerance bacterium.</title>
        <authorList>
            <person name="Cao Y."/>
        </authorList>
    </citation>
    <scope>NUCLEOTIDE SEQUENCE [LARGE SCALE GENOMIC DNA]</scope>
    <source>
        <strain evidence="6 7">KC 17139</strain>
    </source>
</reference>
<comment type="cofactor">
    <cofactor evidence="1">
        <name>Mg(2+)</name>
        <dbReference type="ChEBI" id="CHEBI:18420"/>
    </cofactor>
</comment>
<keyword evidence="7" id="KW-1185">Reference proteome</keyword>
<evidence type="ECO:0000256" key="5">
    <source>
        <dbReference type="ARBA" id="ARBA00023277"/>
    </source>
</evidence>
<accession>A0ABT1D8N3</accession>
<dbReference type="PANTHER" id="PTHR31609">
    <property type="entry name" value="YDJC DEACETYLASE FAMILY MEMBER"/>
    <property type="match status" value="1"/>
</dbReference>
<keyword evidence="5" id="KW-0119">Carbohydrate metabolism</keyword>
<dbReference type="Pfam" id="PF04794">
    <property type="entry name" value="YdjC"/>
    <property type="match status" value="1"/>
</dbReference>
<dbReference type="PANTHER" id="PTHR31609:SF1">
    <property type="entry name" value="CARBOHYDRATE DEACETYLASE"/>
    <property type="match status" value="1"/>
</dbReference>